<evidence type="ECO:0000313" key="1">
    <source>
        <dbReference type="EMBL" id="KXB07031.1"/>
    </source>
</evidence>
<dbReference type="InterPro" id="IPR014729">
    <property type="entry name" value="Rossmann-like_a/b/a_fold"/>
</dbReference>
<accession>A0A133VKS1</accession>
<evidence type="ECO:0008006" key="3">
    <source>
        <dbReference type="Google" id="ProtNLM"/>
    </source>
</evidence>
<proteinExistence type="predicted"/>
<dbReference type="AlphaFoldDB" id="A0A133VKS1"/>
<evidence type="ECO:0000313" key="2">
    <source>
        <dbReference type="Proteomes" id="UP000070504"/>
    </source>
</evidence>
<gene>
    <name evidence="1" type="ORF">AKJ54_00860</name>
</gene>
<dbReference type="NCBIfam" id="NF001985">
    <property type="entry name" value="PRK00777.1"/>
    <property type="match status" value="1"/>
</dbReference>
<keyword evidence="2" id="KW-1185">Reference proteome</keyword>
<sequence length="156" mass="17132">MPNHPFGSSNFLPSSPPTGGTIGENVLIGLVSDWMELRKDSAGISPIGKRMKSVKDYLKERGWLDRAEFEVISDPVGPAGNDEDLEAIIVSEETREGAERINKIRAENGLDSLDIIEVPLVIADDGKPISSIRIRYGEIDVHGNVIRDEEKLLDPL</sequence>
<dbReference type="EMBL" id="LHYH01000015">
    <property type="protein sequence ID" value="KXB07031.1"/>
    <property type="molecule type" value="Genomic_DNA"/>
</dbReference>
<comment type="caution">
    <text evidence="1">The sequence shown here is derived from an EMBL/GenBank/DDBJ whole genome shotgun (WGS) entry which is preliminary data.</text>
</comment>
<reference evidence="1 2" key="1">
    <citation type="journal article" date="2016" name="Sci. Rep.">
        <title>Metabolic traits of an uncultured archaeal lineage -MSBL1- from brine pools of the Red Sea.</title>
        <authorList>
            <person name="Mwirichia R."/>
            <person name="Alam I."/>
            <person name="Rashid M."/>
            <person name="Vinu M."/>
            <person name="Ba-Alawi W."/>
            <person name="Anthony Kamau A."/>
            <person name="Kamanda Ngugi D."/>
            <person name="Goker M."/>
            <person name="Klenk H.P."/>
            <person name="Bajic V."/>
            <person name="Stingl U."/>
        </authorList>
    </citation>
    <scope>NUCLEOTIDE SEQUENCE [LARGE SCALE GENOMIC DNA]</scope>
    <source>
        <strain evidence="1">SCGC-AAA382K21</strain>
    </source>
</reference>
<organism evidence="1 2">
    <name type="scientific">candidate division MSBL1 archaeon SCGC-AAA382K21</name>
    <dbReference type="NCBI Taxonomy" id="1698283"/>
    <lineage>
        <taxon>Archaea</taxon>
        <taxon>Methanobacteriati</taxon>
        <taxon>Methanobacteriota</taxon>
        <taxon>candidate division MSBL1</taxon>
    </lineage>
</organism>
<dbReference type="Proteomes" id="UP000070504">
    <property type="component" value="Unassembled WGS sequence"/>
</dbReference>
<protein>
    <recommendedName>
        <fullName evidence="3">Cytidyltransferase-like domain-containing protein</fullName>
    </recommendedName>
</protein>
<name>A0A133VKS1_9EURY</name>
<dbReference type="Gene3D" id="3.40.50.620">
    <property type="entry name" value="HUPs"/>
    <property type="match status" value="1"/>
</dbReference>